<evidence type="ECO:0000313" key="2">
    <source>
        <dbReference type="EMBL" id="KAJ4458817.1"/>
    </source>
</evidence>
<proteinExistence type="predicted"/>
<sequence>MQPVYQVIAVNPSQDVSSAAQVSRRRNGAIRRQRQNQARGMQQIPVQIRVARTFNRPQRVRPTKIAAQSFVPVQYIQPGQIRVVTAAPGKRVVTTTAVQRRRRAAKQAAQQQQQQQAQVQMQMQAMPQPVILMQAPAQAAVPRRRRIPRQQQQQAQLPQPAFVQVPQGFMAQPQSVVLPVMQQAQRPRSFVVGRGGRGRRVRQARGGMIGYM</sequence>
<comment type="caution">
    <text evidence="2">The sequence shown here is derived from an EMBL/GenBank/DDBJ whole genome shotgun (WGS) entry which is preliminary data.</text>
</comment>
<dbReference type="EMBL" id="JAPMOS010000025">
    <property type="protein sequence ID" value="KAJ4458817.1"/>
    <property type="molecule type" value="Genomic_DNA"/>
</dbReference>
<gene>
    <name evidence="2" type="ORF">PAPYR_5337</name>
</gene>
<feature type="region of interest" description="Disordered" evidence="1">
    <location>
        <begin position="18"/>
        <end position="40"/>
    </location>
</feature>
<keyword evidence="3" id="KW-1185">Reference proteome</keyword>
<name>A0ABQ8UHU9_9EUKA</name>
<evidence type="ECO:0000256" key="1">
    <source>
        <dbReference type="SAM" id="MobiDB-lite"/>
    </source>
</evidence>
<protein>
    <submittedName>
        <fullName evidence="2">Uncharacterized protein</fullName>
    </submittedName>
</protein>
<evidence type="ECO:0000313" key="3">
    <source>
        <dbReference type="Proteomes" id="UP001141327"/>
    </source>
</evidence>
<organism evidence="2 3">
    <name type="scientific">Paratrimastix pyriformis</name>
    <dbReference type="NCBI Taxonomy" id="342808"/>
    <lineage>
        <taxon>Eukaryota</taxon>
        <taxon>Metamonada</taxon>
        <taxon>Preaxostyla</taxon>
        <taxon>Paratrimastigidae</taxon>
        <taxon>Paratrimastix</taxon>
    </lineage>
</organism>
<reference evidence="2" key="1">
    <citation type="journal article" date="2022" name="bioRxiv">
        <title>Genomics of Preaxostyla Flagellates Illuminates Evolutionary Transitions and the Path Towards Mitochondrial Loss.</title>
        <authorList>
            <person name="Novak L.V.F."/>
            <person name="Treitli S.C."/>
            <person name="Pyrih J."/>
            <person name="Halakuc P."/>
            <person name="Pipaliya S.V."/>
            <person name="Vacek V."/>
            <person name="Brzon O."/>
            <person name="Soukal P."/>
            <person name="Eme L."/>
            <person name="Dacks J.B."/>
            <person name="Karnkowska A."/>
            <person name="Elias M."/>
            <person name="Hampl V."/>
        </authorList>
    </citation>
    <scope>NUCLEOTIDE SEQUENCE</scope>
    <source>
        <strain evidence="2">RCP-MX</strain>
    </source>
</reference>
<feature type="compositionally biased region" description="Basic residues" evidence="1">
    <location>
        <begin position="23"/>
        <end position="34"/>
    </location>
</feature>
<dbReference type="Proteomes" id="UP001141327">
    <property type="component" value="Unassembled WGS sequence"/>
</dbReference>
<accession>A0ABQ8UHU9</accession>